<evidence type="ECO:0000313" key="3">
    <source>
        <dbReference type="EMBL" id="POR05496.1"/>
    </source>
</evidence>
<dbReference type="InterPro" id="IPR002931">
    <property type="entry name" value="Transglutaminase-like"/>
</dbReference>
<dbReference type="CDD" id="cd00102">
    <property type="entry name" value="IPT"/>
    <property type="match status" value="1"/>
</dbReference>
<dbReference type="AlphaFoldDB" id="A0A2S4K163"/>
<reference evidence="4" key="1">
    <citation type="submission" date="2015-12" db="EMBL/GenBank/DDBJ databases">
        <authorList>
            <person name="Lodha T.D."/>
            <person name="Chintalapati S."/>
            <person name="Chintalapati V.R."/>
            <person name="Sravanthi T."/>
        </authorList>
    </citation>
    <scope>NUCLEOTIDE SEQUENCE [LARGE SCALE GENOMIC DNA]</scope>
    <source>
        <strain evidence="4">JC133</strain>
    </source>
</reference>
<dbReference type="RefSeq" id="WP_103679125.1">
    <property type="nucleotide sequence ID" value="NZ_LPWH01000002.1"/>
</dbReference>
<dbReference type="SMART" id="SM00460">
    <property type="entry name" value="TGc"/>
    <property type="match status" value="1"/>
</dbReference>
<comment type="caution">
    <text evidence="3">The sequence shown here is derived from an EMBL/GenBank/DDBJ whole genome shotgun (WGS) entry which is preliminary data.</text>
</comment>
<gene>
    <name evidence="3" type="ORF">AU468_01065</name>
</gene>
<organism evidence="3 4">
    <name type="scientific">Alkalispirochaeta sphaeroplastigenens</name>
    <dbReference type="NCBI Taxonomy" id="1187066"/>
    <lineage>
        <taxon>Bacteria</taxon>
        <taxon>Pseudomonadati</taxon>
        <taxon>Spirochaetota</taxon>
        <taxon>Spirochaetia</taxon>
        <taxon>Spirochaetales</taxon>
        <taxon>Spirochaetaceae</taxon>
        <taxon>Alkalispirochaeta</taxon>
    </lineage>
</organism>
<dbReference type="SUPFAM" id="SSF54001">
    <property type="entry name" value="Cysteine proteinases"/>
    <property type="match status" value="1"/>
</dbReference>
<dbReference type="Proteomes" id="UP000237350">
    <property type="component" value="Unassembled WGS sequence"/>
</dbReference>
<dbReference type="InterPro" id="IPR013783">
    <property type="entry name" value="Ig-like_fold"/>
</dbReference>
<dbReference type="PANTHER" id="PTHR33490">
    <property type="entry name" value="BLR5614 PROTEIN-RELATED"/>
    <property type="match status" value="1"/>
</dbReference>
<dbReference type="Gene3D" id="2.60.40.10">
    <property type="entry name" value="Immunoglobulins"/>
    <property type="match status" value="2"/>
</dbReference>
<dbReference type="EMBL" id="LPWH01000002">
    <property type="protein sequence ID" value="POR05496.1"/>
    <property type="molecule type" value="Genomic_DNA"/>
</dbReference>
<dbReference type="InterPro" id="IPR038765">
    <property type="entry name" value="Papain-like_cys_pep_sf"/>
</dbReference>
<evidence type="ECO:0000256" key="1">
    <source>
        <dbReference type="SAM" id="MobiDB-lite"/>
    </source>
</evidence>
<feature type="region of interest" description="Disordered" evidence="1">
    <location>
        <begin position="519"/>
        <end position="542"/>
    </location>
</feature>
<dbReference type="Pfam" id="PF01841">
    <property type="entry name" value="Transglut_core"/>
    <property type="match status" value="1"/>
</dbReference>
<evidence type="ECO:0000259" key="2">
    <source>
        <dbReference type="SMART" id="SM00460"/>
    </source>
</evidence>
<dbReference type="Gene3D" id="3.10.620.30">
    <property type="match status" value="1"/>
</dbReference>
<sequence length="542" mass="59650">MRPEEVRGGETVTLTGRHLGESGRLEVDGVALDSAALREWSPSRIVFTMPRELPSGMVRVRTEGGLSNALFLINREDIPRLDRQNRLRVALITPRQAGPGDMVTLQGDGFGPRTARSLLEFRSLPGEASPGEASPGEESGREEIFTFGGDQWWIVSWSDRVIRFVVPQELPPGELGLFINGQPGEVSLEVSAPGARLEEGEPREYLLRQRVDFPDSPGPAVLLIPRIPSAPGQVLREEVSLLGTDEGGHSPATWAVLPVFKPREEDSQGDQPDRDLSPDQKDQPEKPRPMVVERVDRLERRSQRWDITASPGRALLEDAGFRRAFRPFLADQEDLPVSAPAIQQIRSRVINLRNPPVPNARRIHQEVLRLLTPDREGTWSWEEALEGEGAAPGAYADLTAALLRSAGIPSRRSWGVLLKDTGETVDHVWVEAFIPRAGWIPLDTALGSGMYGSDPGEGEFSRVLSFYGESLESATFGALDDRRIALRVEGVPDSRRFPQGALLEGPRGFSGGALRLELPPGETIEGDSGQEPVLWHRPDLQN</sequence>
<feature type="region of interest" description="Disordered" evidence="1">
    <location>
        <begin position="243"/>
        <end position="291"/>
    </location>
</feature>
<keyword evidence="4" id="KW-1185">Reference proteome</keyword>
<evidence type="ECO:0000313" key="4">
    <source>
        <dbReference type="Proteomes" id="UP000237350"/>
    </source>
</evidence>
<feature type="domain" description="Transglutaminase-like" evidence="2">
    <location>
        <begin position="384"/>
        <end position="446"/>
    </location>
</feature>
<dbReference type="PANTHER" id="PTHR33490:SF6">
    <property type="entry name" value="SLL1049 PROTEIN"/>
    <property type="match status" value="1"/>
</dbReference>
<name>A0A2S4K163_9SPIO</name>
<dbReference type="OrthoDB" id="9787782at2"/>
<proteinExistence type="predicted"/>
<feature type="compositionally biased region" description="Basic and acidic residues" evidence="1">
    <location>
        <begin position="261"/>
        <end position="291"/>
    </location>
</feature>
<accession>A0A2S4K163</accession>
<protein>
    <recommendedName>
        <fullName evidence="2">Transglutaminase-like domain-containing protein</fullName>
    </recommendedName>
</protein>